<keyword evidence="1" id="KW-1185">Reference proteome</keyword>
<organism evidence="1 2">
    <name type="scientific">Steinernema glaseri</name>
    <dbReference type="NCBI Taxonomy" id="37863"/>
    <lineage>
        <taxon>Eukaryota</taxon>
        <taxon>Metazoa</taxon>
        <taxon>Ecdysozoa</taxon>
        <taxon>Nematoda</taxon>
        <taxon>Chromadorea</taxon>
        <taxon>Rhabditida</taxon>
        <taxon>Tylenchina</taxon>
        <taxon>Panagrolaimomorpha</taxon>
        <taxon>Strongyloidoidea</taxon>
        <taxon>Steinernematidae</taxon>
        <taxon>Steinernema</taxon>
    </lineage>
</organism>
<reference evidence="2" key="1">
    <citation type="submission" date="2016-11" db="UniProtKB">
        <authorList>
            <consortium name="WormBaseParasite"/>
        </authorList>
    </citation>
    <scope>IDENTIFICATION</scope>
</reference>
<protein>
    <submittedName>
        <fullName evidence="2">Sulfotransfer_1 domain-containing protein</fullName>
    </submittedName>
</protein>
<dbReference type="Proteomes" id="UP000095287">
    <property type="component" value="Unplaced"/>
</dbReference>
<name>A0A1I7Y9M8_9BILA</name>
<proteinExistence type="predicted"/>
<sequence>MILTQPLKHPTMVLARDPVDFELNHRAEVEDFLGRYGFLKPMPLFNVNSALHFANASACLDADLFYSEL</sequence>
<dbReference type="AlphaFoldDB" id="A0A1I7Y9M8"/>
<evidence type="ECO:0000313" key="1">
    <source>
        <dbReference type="Proteomes" id="UP000095287"/>
    </source>
</evidence>
<accession>A0A1I7Y9M8</accession>
<evidence type="ECO:0000313" key="2">
    <source>
        <dbReference type="WBParaSite" id="L893_g13892.t1"/>
    </source>
</evidence>
<dbReference type="WBParaSite" id="L893_g13892.t1">
    <property type="protein sequence ID" value="L893_g13892.t1"/>
    <property type="gene ID" value="L893_g13892"/>
</dbReference>